<gene>
    <name evidence="1" type="ORF">BOVATA_044420</name>
</gene>
<name>A0A2H6KIZ8_9APIC</name>
<evidence type="ECO:0000313" key="1">
    <source>
        <dbReference type="EMBL" id="GBE62949.1"/>
    </source>
</evidence>
<comment type="caution">
    <text evidence="1">The sequence shown here is derived from an EMBL/GenBank/DDBJ whole genome shotgun (WGS) entry which is preliminary data.</text>
</comment>
<keyword evidence="2" id="KW-1185">Reference proteome</keyword>
<dbReference type="EMBL" id="BDSA01000009">
    <property type="protein sequence ID" value="GBE62949.1"/>
    <property type="molecule type" value="Genomic_DNA"/>
</dbReference>
<reference evidence="1 2" key="1">
    <citation type="journal article" date="2017" name="BMC Genomics">
        <title>Whole-genome assembly of Babesia ovata and comparative genomics between closely related pathogens.</title>
        <authorList>
            <person name="Yamagishi J."/>
            <person name="Asada M."/>
            <person name="Hakimi H."/>
            <person name="Tanaka T.Q."/>
            <person name="Sugimoto C."/>
            <person name="Kawazu S."/>
        </authorList>
    </citation>
    <scope>NUCLEOTIDE SEQUENCE [LARGE SCALE GENOMIC DNA]</scope>
    <source>
        <strain evidence="1 2">Miyake</strain>
    </source>
</reference>
<dbReference type="AlphaFoldDB" id="A0A2H6KIZ8"/>
<proteinExistence type="predicted"/>
<dbReference type="Proteomes" id="UP000236319">
    <property type="component" value="Unassembled WGS sequence"/>
</dbReference>
<protein>
    <submittedName>
        <fullName evidence="1">Enoyl-hydratase, putative</fullName>
    </submittedName>
</protein>
<evidence type="ECO:0000313" key="2">
    <source>
        <dbReference type="Proteomes" id="UP000236319"/>
    </source>
</evidence>
<dbReference type="RefSeq" id="XP_028869192.1">
    <property type="nucleotide sequence ID" value="XM_029013359.1"/>
</dbReference>
<dbReference type="VEuPathDB" id="PiroplasmaDB:BOVATA_044420"/>
<dbReference type="GeneID" id="39876719"/>
<accession>A0A2H6KIZ8</accession>
<organism evidence="1 2">
    <name type="scientific">Babesia ovata</name>
    <dbReference type="NCBI Taxonomy" id="189622"/>
    <lineage>
        <taxon>Eukaryota</taxon>
        <taxon>Sar</taxon>
        <taxon>Alveolata</taxon>
        <taxon>Apicomplexa</taxon>
        <taxon>Aconoidasida</taxon>
        <taxon>Piroplasmida</taxon>
        <taxon>Babesiidae</taxon>
        <taxon>Babesia</taxon>
    </lineage>
</organism>
<sequence>MSSRGLSCSANFVGRIEWRKLIAETAHGKRTEESVDMKLEVLEELPKGILGGRGGGWLAGGRGWSWRCDFRCHSYTACWYLISVIFRIDCLRFRPRSVTAAGDWRWEWSGRGWGLGVWKELQALDSRRLVFVDDLVNLFVLAFDEFVQRGEVGEFLVGEEFSNGENDIIHSIFCSVEKY</sequence>